<gene>
    <name evidence="1" type="ORF">UC35_04480</name>
</gene>
<evidence type="ECO:0000313" key="1">
    <source>
        <dbReference type="EMBL" id="AMO25249.1"/>
    </source>
</evidence>
<reference evidence="1 2" key="1">
    <citation type="journal article" date="2014" name="Int. J. Syst. Evol. Microbiol.">
        <title>Ramlibacter solisilvae sp. nov., isolated from forest soil, and emended description of the genus Ramlibacter.</title>
        <authorList>
            <person name="Lee H.J."/>
            <person name="Lee S.H."/>
            <person name="Lee S.S."/>
            <person name="Lee J.S."/>
            <person name="Kim Y."/>
            <person name="Kim S.C."/>
            <person name="Jeon C.O."/>
        </authorList>
    </citation>
    <scope>NUCLEOTIDE SEQUENCE [LARGE SCALE GENOMIC DNA]</scope>
    <source>
        <strain evidence="1 2">5-10</strain>
    </source>
</reference>
<keyword evidence="2" id="KW-1185">Reference proteome</keyword>
<dbReference type="PANTHER" id="PTHR41247:SF1">
    <property type="entry name" value="HTH-TYPE TRANSCRIPTIONAL REPRESSOR YCNK"/>
    <property type="match status" value="1"/>
</dbReference>
<name>A0A127JZ89_9BURK</name>
<dbReference type="EMBL" id="CP010951">
    <property type="protein sequence ID" value="AMO25249.1"/>
    <property type="molecule type" value="Genomic_DNA"/>
</dbReference>
<dbReference type="Proteomes" id="UP000070433">
    <property type="component" value="Chromosome"/>
</dbReference>
<dbReference type="SUPFAM" id="SSF160387">
    <property type="entry name" value="NosL/MerB-like"/>
    <property type="match status" value="1"/>
</dbReference>
<evidence type="ECO:0000313" key="2">
    <source>
        <dbReference type="Proteomes" id="UP000070433"/>
    </source>
</evidence>
<dbReference type="InterPro" id="IPR008719">
    <property type="entry name" value="N2O_reductase_NosL"/>
</dbReference>
<organism evidence="1 2">
    <name type="scientific">Ramlibacter tataouinensis</name>
    <dbReference type="NCBI Taxonomy" id="94132"/>
    <lineage>
        <taxon>Bacteria</taxon>
        <taxon>Pseudomonadati</taxon>
        <taxon>Pseudomonadota</taxon>
        <taxon>Betaproteobacteria</taxon>
        <taxon>Burkholderiales</taxon>
        <taxon>Comamonadaceae</taxon>
        <taxon>Ramlibacter</taxon>
    </lineage>
</organism>
<sequence>MEVQVKRRVAGMALFRWTGIVLLATVAACSSRVEQAKPQEITKETVCALDGMLLAEHPGPKGQIHYDQGAPDFYCDTKEVLAMVLRPEQRRRVTGVFVQDMGKADWNQPSGHWIDAKGALYVLGSRRNGSMGPTVATFGREEDAQQFVKQYGGKVLRFQEITPDMVALDGGVVRDQRM</sequence>
<dbReference type="Pfam" id="PF05573">
    <property type="entry name" value="NosL"/>
    <property type="match status" value="1"/>
</dbReference>
<dbReference type="Gene3D" id="3.30.70.2050">
    <property type="match status" value="1"/>
</dbReference>
<dbReference type="AlphaFoldDB" id="A0A127JZ89"/>
<proteinExistence type="predicted"/>
<dbReference type="PROSITE" id="PS51257">
    <property type="entry name" value="PROKAR_LIPOPROTEIN"/>
    <property type="match status" value="1"/>
</dbReference>
<protein>
    <submittedName>
        <fullName evidence="1">NosL</fullName>
    </submittedName>
</protein>
<accession>A0A127JZ89</accession>
<dbReference type="PATRIC" id="fig|94132.3.peg.897"/>
<dbReference type="PANTHER" id="PTHR41247">
    <property type="entry name" value="HTH-TYPE TRANSCRIPTIONAL REPRESSOR YCNK"/>
    <property type="match status" value="1"/>
</dbReference>
<dbReference type="Gene3D" id="3.30.70.2060">
    <property type="match status" value="1"/>
</dbReference>